<gene>
    <name evidence="4" type="ORF">PBOR_08285</name>
</gene>
<sequence length="235" mass="27672">MSEADCDPLSSKREKLLVRLIPYIQKQGISQMKMEDAAKCMDISKATMYKYFDSKDEIVGRLLDQYVRFLSNLILLEAPSKLSPEKISRPSEEELKVYNESFAKAFRLMIKQTFFLTDILLQDLNGSYPQLSVKLAQALDQFQKKLVAYFDSGIEFGIFYPIASTQIYLVQMDLMIRKLLDPKWLMMQNMTLKQVLMDFYKAMKHQIFYEKWIREDDSGFEAYLDKLIMEKLSYE</sequence>
<keyword evidence="5" id="KW-1185">Reference proteome</keyword>
<keyword evidence="1 2" id="KW-0238">DNA-binding</keyword>
<evidence type="ECO:0000313" key="5">
    <source>
        <dbReference type="Proteomes" id="UP000029518"/>
    </source>
</evidence>
<accession>A0A089L831</accession>
<dbReference type="AlphaFoldDB" id="A0A089L831"/>
<dbReference type="InterPro" id="IPR009057">
    <property type="entry name" value="Homeodomain-like_sf"/>
</dbReference>
<evidence type="ECO:0000313" key="4">
    <source>
        <dbReference type="EMBL" id="AIQ56937.1"/>
    </source>
</evidence>
<organism evidence="4 5">
    <name type="scientific">Paenibacillus borealis</name>
    <dbReference type="NCBI Taxonomy" id="160799"/>
    <lineage>
        <taxon>Bacteria</taxon>
        <taxon>Bacillati</taxon>
        <taxon>Bacillota</taxon>
        <taxon>Bacilli</taxon>
        <taxon>Bacillales</taxon>
        <taxon>Paenibacillaceae</taxon>
        <taxon>Paenibacillus</taxon>
    </lineage>
</organism>
<dbReference type="GO" id="GO:0003677">
    <property type="term" value="F:DNA binding"/>
    <property type="evidence" value="ECO:0007669"/>
    <property type="project" value="UniProtKB-UniRule"/>
</dbReference>
<reference evidence="4" key="1">
    <citation type="submission" date="2014-08" db="EMBL/GenBank/DDBJ databases">
        <title>Comparative genomics of the Paenibacillus odorifer group.</title>
        <authorList>
            <person name="den Bakker H.C."/>
            <person name="Tsai Y.-C.Y.-C."/>
            <person name="Martin N."/>
            <person name="Korlach J."/>
            <person name="Wiedmann M."/>
        </authorList>
    </citation>
    <scope>NUCLEOTIDE SEQUENCE [LARGE SCALE GENOMIC DNA]</scope>
    <source>
        <strain evidence="4">DSM 13188</strain>
    </source>
</reference>
<feature type="domain" description="HTH tetR-type" evidence="3">
    <location>
        <begin position="10"/>
        <end position="70"/>
    </location>
</feature>
<dbReference type="KEGG" id="pbd:PBOR_08285"/>
<dbReference type="InterPro" id="IPR001647">
    <property type="entry name" value="HTH_TetR"/>
</dbReference>
<feature type="DNA-binding region" description="H-T-H motif" evidence="2">
    <location>
        <begin position="33"/>
        <end position="52"/>
    </location>
</feature>
<dbReference type="HOGENOM" id="CLU_105399_0_0_9"/>
<name>A0A089L831_PAEBO</name>
<evidence type="ECO:0000256" key="2">
    <source>
        <dbReference type="PROSITE-ProRule" id="PRU00335"/>
    </source>
</evidence>
<dbReference type="RefSeq" id="WP_042211200.1">
    <property type="nucleotide sequence ID" value="NZ_CP009285.1"/>
</dbReference>
<protein>
    <recommendedName>
        <fullName evidence="3">HTH tetR-type domain-containing protein</fullName>
    </recommendedName>
</protein>
<dbReference type="EMBL" id="CP009285">
    <property type="protein sequence ID" value="AIQ56937.1"/>
    <property type="molecule type" value="Genomic_DNA"/>
</dbReference>
<dbReference type="OrthoDB" id="881297at2"/>
<proteinExistence type="predicted"/>
<evidence type="ECO:0000256" key="1">
    <source>
        <dbReference type="ARBA" id="ARBA00023125"/>
    </source>
</evidence>
<dbReference type="Pfam" id="PF00440">
    <property type="entry name" value="TetR_N"/>
    <property type="match status" value="1"/>
</dbReference>
<dbReference type="Gene3D" id="1.10.357.10">
    <property type="entry name" value="Tetracycline Repressor, domain 2"/>
    <property type="match status" value="1"/>
</dbReference>
<dbReference type="Proteomes" id="UP000029518">
    <property type="component" value="Chromosome"/>
</dbReference>
<dbReference type="SUPFAM" id="SSF46689">
    <property type="entry name" value="Homeodomain-like"/>
    <property type="match status" value="1"/>
</dbReference>
<evidence type="ECO:0000259" key="3">
    <source>
        <dbReference type="PROSITE" id="PS50977"/>
    </source>
</evidence>
<dbReference type="PROSITE" id="PS50977">
    <property type="entry name" value="HTH_TETR_2"/>
    <property type="match status" value="1"/>
</dbReference>